<name>A0A505I8D9_ASPNG</name>
<dbReference type="Proteomes" id="UP000197666">
    <property type="component" value="Unassembled WGS sequence"/>
</dbReference>
<protein>
    <submittedName>
        <fullName evidence="1">Uncharacterized protein</fullName>
    </submittedName>
</protein>
<accession>A0A505I8D9</accession>
<comment type="caution">
    <text evidence="1">The sequence shown here is derived from an EMBL/GenBank/DDBJ whole genome shotgun (WGS) entry which is preliminary data.</text>
</comment>
<dbReference type="VEuPathDB" id="FungiDB:ASPNIDRAFT2_1161917"/>
<evidence type="ECO:0000313" key="2">
    <source>
        <dbReference type="Proteomes" id="UP000197666"/>
    </source>
</evidence>
<dbReference type="VEuPathDB" id="FungiDB:ATCC64974_24490"/>
<evidence type="ECO:0000313" key="1">
    <source>
        <dbReference type="EMBL" id="TPR05622.1"/>
    </source>
</evidence>
<sequence length="153" mass="17124">MPRRTWNAVDRKRADPTIAQRKRLTKALLLSPFSLNLNEVVTYQNPKAAGATSEACAEIGRIHIFHCSDPSISWQYGLDNRTEWSYITNNQVEFEHGSSTTIDTLMNFICNRLISPCNAPQETIDACYSAEDEVNSSGLVGQDAANLWNELMA</sequence>
<reference evidence="2" key="1">
    <citation type="submission" date="2018-10" db="EMBL/GenBank/DDBJ databases">
        <title>FDA dAtabase for Regulatory Grade micrObial Sequences (FDA-ARGOS): Supporting development and validation of Infectious Disease Dx tests.</title>
        <authorList>
            <person name="Kerrigan L."/>
            <person name="Tallon L."/>
            <person name="Sadzewicz L."/>
            <person name="Sengamalay N."/>
            <person name="Ott S."/>
            <person name="Godinez A."/>
            <person name="Nagaraj S."/>
            <person name="Vavikolanu K."/>
            <person name="Nadendla S."/>
            <person name="George J."/>
            <person name="Sichtig H."/>
        </authorList>
    </citation>
    <scope>NUCLEOTIDE SEQUENCE [LARGE SCALE GENOMIC DNA]</scope>
    <source>
        <strain evidence="2">FDAARGOS_311</strain>
    </source>
</reference>
<proteinExistence type="predicted"/>
<organism evidence="1 2">
    <name type="scientific">Aspergillus niger</name>
    <dbReference type="NCBI Taxonomy" id="5061"/>
    <lineage>
        <taxon>Eukaryota</taxon>
        <taxon>Fungi</taxon>
        <taxon>Dikarya</taxon>
        <taxon>Ascomycota</taxon>
        <taxon>Pezizomycotina</taxon>
        <taxon>Eurotiomycetes</taxon>
        <taxon>Eurotiomycetidae</taxon>
        <taxon>Eurotiales</taxon>
        <taxon>Aspergillaceae</taxon>
        <taxon>Aspergillus</taxon>
        <taxon>Aspergillus subgen. Circumdati</taxon>
    </lineage>
</organism>
<gene>
    <name evidence="1" type="ORF">CAN33_0010380</name>
</gene>
<dbReference type="VEuPathDB" id="FungiDB:M747DRAFT_114493"/>
<dbReference type="AlphaFoldDB" id="A0A505I8D9"/>
<dbReference type="EMBL" id="NKJJ02000011">
    <property type="protein sequence ID" value="TPR05622.1"/>
    <property type="molecule type" value="Genomic_DNA"/>
</dbReference>